<dbReference type="Gene3D" id="3.40.630.30">
    <property type="match status" value="1"/>
</dbReference>
<evidence type="ECO:0000313" key="2">
    <source>
        <dbReference type="EMBL" id="MDN4572793.1"/>
    </source>
</evidence>
<dbReference type="Proteomes" id="UP001172791">
    <property type="component" value="Unassembled WGS sequence"/>
</dbReference>
<dbReference type="EMBL" id="QAID01000030">
    <property type="protein sequence ID" value="MDN4577156.1"/>
    <property type="molecule type" value="Genomic_DNA"/>
</dbReference>
<evidence type="ECO:0000313" key="4">
    <source>
        <dbReference type="Proteomes" id="UP001172788"/>
    </source>
</evidence>
<protein>
    <submittedName>
        <fullName evidence="2">GNAT family N-acetyltransferase</fullName>
    </submittedName>
</protein>
<comment type="caution">
    <text evidence="2">The sequence shown here is derived from an EMBL/GenBank/DDBJ whole genome shotgun (WGS) entry which is preliminary data.</text>
</comment>
<dbReference type="GO" id="GO:0016747">
    <property type="term" value="F:acyltransferase activity, transferring groups other than amino-acyl groups"/>
    <property type="evidence" value="ECO:0007669"/>
    <property type="project" value="InterPro"/>
</dbReference>
<organism evidence="2 5">
    <name type="scientific">Pandoraea cepalis</name>
    <dbReference type="NCBI Taxonomy" id="2508294"/>
    <lineage>
        <taxon>Bacteria</taxon>
        <taxon>Pseudomonadati</taxon>
        <taxon>Pseudomonadota</taxon>
        <taxon>Betaproteobacteria</taxon>
        <taxon>Burkholderiales</taxon>
        <taxon>Burkholderiaceae</taxon>
        <taxon>Pandoraea</taxon>
    </lineage>
</organism>
<dbReference type="InterPro" id="IPR000182">
    <property type="entry name" value="GNAT_dom"/>
</dbReference>
<proteinExistence type="predicted"/>
<gene>
    <name evidence="2" type="ORF">DBA34_05920</name>
    <name evidence="3" type="ORF">DBB29_03350</name>
</gene>
<keyword evidence="4" id="KW-1185">Reference proteome</keyword>
<evidence type="ECO:0000313" key="3">
    <source>
        <dbReference type="EMBL" id="MDN4577156.1"/>
    </source>
</evidence>
<dbReference type="CDD" id="cd04301">
    <property type="entry name" value="NAT_SF"/>
    <property type="match status" value="1"/>
</dbReference>
<dbReference type="Proteomes" id="UP001172788">
    <property type="component" value="Unassembled WGS sequence"/>
</dbReference>
<feature type="domain" description="N-acetyltransferase" evidence="1">
    <location>
        <begin position="22"/>
        <end position="194"/>
    </location>
</feature>
<dbReference type="PROSITE" id="PS51186">
    <property type="entry name" value="GNAT"/>
    <property type="match status" value="1"/>
</dbReference>
<dbReference type="AlphaFoldDB" id="A0AAW7MJ40"/>
<evidence type="ECO:0000259" key="1">
    <source>
        <dbReference type="PROSITE" id="PS51186"/>
    </source>
</evidence>
<dbReference type="SUPFAM" id="SSF55729">
    <property type="entry name" value="Acyl-CoA N-acyltransferases (Nat)"/>
    <property type="match status" value="1"/>
</dbReference>
<dbReference type="EMBL" id="QAIC01000032">
    <property type="protein sequence ID" value="MDN4572793.1"/>
    <property type="molecule type" value="Genomic_DNA"/>
</dbReference>
<reference evidence="2" key="1">
    <citation type="submission" date="2018-04" db="EMBL/GenBank/DDBJ databases">
        <authorList>
            <person name="Jy Z."/>
        </authorList>
    </citation>
    <scope>NUCLEOTIDE SEQUENCE</scope>
    <source>
        <strain evidence="3">AS13</strain>
        <strain evidence="2">LA18</strain>
    </source>
</reference>
<name>A0AAW7MJ40_9BURK</name>
<sequence>MPRASQTPFRPIQPQGTDKIEFRIRPMQSCDIPQVLTVQAAAYVCPMHESEATLASRHALSPSTCWVAEGTGPTDRSVVGYLLTHPWRMAAPPPLDTVLDALPDAADCWYVHDMALLPRTRGAGVACQLYAAALAVARSSGLRASALVAVQQSQGFWARFGYAATGDASPQMAAKLAAKLAGYGDGAMFMTRTL</sequence>
<dbReference type="InterPro" id="IPR016181">
    <property type="entry name" value="Acyl_CoA_acyltransferase"/>
</dbReference>
<dbReference type="Pfam" id="PF00583">
    <property type="entry name" value="Acetyltransf_1"/>
    <property type="match status" value="1"/>
</dbReference>
<evidence type="ECO:0000313" key="5">
    <source>
        <dbReference type="Proteomes" id="UP001172791"/>
    </source>
</evidence>
<accession>A0AAW7MJ40</accession>